<dbReference type="EMBL" id="ATLV01016160">
    <property type="status" value="NOT_ANNOTATED_CDS"/>
    <property type="molecule type" value="Genomic_DNA"/>
</dbReference>
<dbReference type="Proteomes" id="UP000030765">
    <property type="component" value="Unassembled WGS sequence"/>
</dbReference>
<reference evidence="1 3" key="1">
    <citation type="journal article" date="2014" name="BMC Genomics">
        <title>Genome sequence of Anopheles sinensis provides insight into genetics basis of mosquito competence for malaria parasites.</title>
        <authorList>
            <person name="Zhou D."/>
            <person name="Zhang D."/>
            <person name="Ding G."/>
            <person name="Shi L."/>
            <person name="Hou Q."/>
            <person name="Ye Y."/>
            <person name="Xu Y."/>
            <person name="Zhou H."/>
            <person name="Xiong C."/>
            <person name="Li S."/>
            <person name="Yu J."/>
            <person name="Hong S."/>
            <person name="Yu X."/>
            <person name="Zou P."/>
            <person name="Chen C."/>
            <person name="Chang X."/>
            <person name="Wang W."/>
            <person name="Lv Y."/>
            <person name="Sun Y."/>
            <person name="Ma L."/>
            <person name="Shen B."/>
            <person name="Zhu C."/>
        </authorList>
    </citation>
    <scope>NUCLEOTIDE SEQUENCE [LARGE SCALE GENOMIC DNA]</scope>
</reference>
<dbReference type="EnsemblMetazoa" id="ASIC008684-RA">
    <property type="protein sequence ID" value="ASIC008684-PA"/>
    <property type="gene ID" value="ASIC008684"/>
</dbReference>
<accession>A0A084VT36</accession>
<organism evidence="1">
    <name type="scientific">Anopheles sinensis</name>
    <name type="common">Mosquito</name>
    <dbReference type="NCBI Taxonomy" id="74873"/>
    <lineage>
        <taxon>Eukaryota</taxon>
        <taxon>Metazoa</taxon>
        <taxon>Ecdysozoa</taxon>
        <taxon>Arthropoda</taxon>
        <taxon>Hexapoda</taxon>
        <taxon>Insecta</taxon>
        <taxon>Pterygota</taxon>
        <taxon>Neoptera</taxon>
        <taxon>Endopterygota</taxon>
        <taxon>Diptera</taxon>
        <taxon>Nematocera</taxon>
        <taxon>Culicoidea</taxon>
        <taxon>Culicidae</taxon>
        <taxon>Anophelinae</taxon>
        <taxon>Anopheles</taxon>
    </lineage>
</organism>
<dbReference type="AlphaFoldDB" id="A0A084VT36"/>
<evidence type="ECO:0000313" key="1">
    <source>
        <dbReference type="EMBL" id="KFB41130.1"/>
    </source>
</evidence>
<proteinExistence type="predicted"/>
<gene>
    <name evidence="1" type="ORF">ZHAS_00008684</name>
</gene>
<name>A0A084VT36_ANOSI</name>
<dbReference type="EMBL" id="KE525060">
    <property type="protein sequence ID" value="KFB41130.1"/>
    <property type="molecule type" value="Genomic_DNA"/>
</dbReference>
<evidence type="ECO:0000313" key="2">
    <source>
        <dbReference type="EnsemblMetazoa" id="ASIC008684-PA"/>
    </source>
</evidence>
<protein>
    <submittedName>
        <fullName evidence="1 2">Uncharacterized protein</fullName>
    </submittedName>
</protein>
<sequence length="106" mass="11520">MKNRKLGMAGVGAEMDLLTVPTKITPVKQMLAELQSDDEEPGLGYTHTLVSTRRSPRTINPISMPSCCDTRPDPDTVLADPDLAFGLGLFVRQKVDCVVRSISGTF</sequence>
<dbReference type="VEuPathDB" id="VectorBase:ASIS017436"/>
<dbReference type="VEuPathDB" id="VectorBase:ASIC008684"/>
<keyword evidence="3" id="KW-1185">Reference proteome</keyword>
<reference evidence="2" key="2">
    <citation type="submission" date="2020-05" db="UniProtKB">
        <authorList>
            <consortium name="EnsemblMetazoa"/>
        </authorList>
    </citation>
    <scope>IDENTIFICATION</scope>
</reference>
<evidence type="ECO:0000313" key="3">
    <source>
        <dbReference type="Proteomes" id="UP000030765"/>
    </source>
</evidence>